<dbReference type="Gene3D" id="3.40.640.10">
    <property type="entry name" value="Type I PLP-dependent aspartate aminotransferase-like (Major domain)"/>
    <property type="match status" value="1"/>
</dbReference>
<evidence type="ECO:0000256" key="3">
    <source>
        <dbReference type="ARBA" id="ARBA00008981"/>
    </source>
</evidence>
<dbReference type="FunFam" id="3.40.640.10:FF:000021">
    <property type="entry name" value="Glutamate-1-semialdehyde 2,1-aminomutase"/>
    <property type="match status" value="1"/>
</dbReference>
<reference evidence="9 10" key="1">
    <citation type="submission" date="2021-04" db="EMBL/GenBank/DDBJ databases">
        <title>The genome sequence of Ideonella sp. 3Y2.</title>
        <authorList>
            <person name="Liu Y."/>
        </authorList>
    </citation>
    <scope>NUCLEOTIDE SEQUENCE [LARGE SCALE GENOMIC DNA]</scope>
    <source>
        <strain evidence="9 10">3Y2</strain>
    </source>
</reference>
<organism evidence="9 10">
    <name type="scientific">Ideonella alba</name>
    <dbReference type="NCBI Taxonomy" id="2824118"/>
    <lineage>
        <taxon>Bacteria</taxon>
        <taxon>Pseudomonadati</taxon>
        <taxon>Pseudomonadota</taxon>
        <taxon>Betaproteobacteria</taxon>
        <taxon>Burkholderiales</taxon>
        <taxon>Sphaerotilaceae</taxon>
        <taxon>Ideonella</taxon>
    </lineage>
</organism>
<evidence type="ECO:0000313" key="9">
    <source>
        <dbReference type="EMBL" id="MBQ0930490.1"/>
    </source>
</evidence>
<dbReference type="SUPFAM" id="SSF53383">
    <property type="entry name" value="PLP-dependent transferases"/>
    <property type="match status" value="1"/>
</dbReference>
<evidence type="ECO:0000256" key="8">
    <source>
        <dbReference type="SAM" id="MobiDB-lite"/>
    </source>
</evidence>
<evidence type="ECO:0000313" key="10">
    <source>
        <dbReference type="Proteomes" id="UP000676246"/>
    </source>
</evidence>
<keyword evidence="5 7" id="KW-0413">Isomerase</keyword>
<dbReference type="InterPro" id="IPR005814">
    <property type="entry name" value="Aminotrans_3"/>
</dbReference>
<keyword evidence="6 7" id="KW-0627">Porphyrin biosynthesis</keyword>
<keyword evidence="10" id="KW-1185">Reference proteome</keyword>
<dbReference type="InterPro" id="IPR004639">
    <property type="entry name" value="4pyrrol_synth_GluAld_NH2Trfase"/>
</dbReference>
<dbReference type="HAMAP" id="MF_00375">
    <property type="entry name" value="HemL_aminotrans_3"/>
    <property type="match status" value="1"/>
</dbReference>
<evidence type="ECO:0000256" key="6">
    <source>
        <dbReference type="ARBA" id="ARBA00023244"/>
    </source>
</evidence>
<keyword evidence="7" id="KW-0963">Cytoplasm</keyword>
<dbReference type="Gene3D" id="3.90.1150.10">
    <property type="entry name" value="Aspartate Aminotransferase, domain 1"/>
    <property type="match status" value="1"/>
</dbReference>
<evidence type="ECO:0000256" key="5">
    <source>
        <dbReference type="ARBA" id="ARBA00023235"/>
    </source>
</evidence>
<dbReference type="InterPro" id="IPR015421">
    <property type="entry name" value="PyrdxlP-dep_Trfase_major"/>
</dbReference>
<comment type="similarity">
    <text evidence="3 7">Belongs to the class-III pyridoxal-phosphate-dependent aminotransferase family. HemL subfamily.</text>
</comment>
<dbReference type="InterPro" id="IPR015424">
    <property type="entry name" value="PyrdxlP-dep_Trfase"/>
</dbReference>
<evidence type="ECO:0000256" key="2">
    <source>
        <dbReference type="ARBA" id="ARBA00004819"/>
    </source>
</evidence>
<accession>A0A940Y972</accession>
<gene>
    <name evidence="7 9" type="primary">hemL</name>
    <name evidence="9" type="ORF">KAK03_08315</name>
</gene>
<evidence type="ECO:0000256" key="1">
    <source>
        <dbReference type="ARBA" id="ARBA00001933"/>
    </source>
</evidence>
<comment type="catalytic activity">
    <reaction evidence="7">
        <text>(S)-4-amino-5-oxopentanoate = 5-aminolevulinate</text>
        <dbReference type="Rhea" id="RHEA:14265"/>
        <dbReference type="ChEBI" id="CHEBI:57501"/>
        <dbReference type="ChEBI" id="CHEBI:356416"/>
        <dbReference type="EC" id="5.4.3.8"/>
    </reaction>
</comment>
<dbReference type="GO" id="GO:0030170">
    <property type="term" value="F:pyridoxal phosphate binding"/>
    <property type="evidence" value="ECO:0007669"/>
    <property type="project" value="InterPro"/>
</dbReference>
<comment type="subcellular location">
    <subcellularLocation>
        <location evidence="7">Cytoplasm</location>
    </subcellularLocation>
</comment>
<feature type="region of interest" description="Disordered" evidence="8">
    <location>
        <begin position="1"/>
        <end position="36"/>
    </location>
</feature>
<comment type="subunit">
    <text evidence="7">Homodimer.</text>
</comment>
<dbReference type="GO" id="GO:0005737">
    <property type="term" value="C:cytoplasm"/>
    <property type="evidence" value="ECO:0007669"/>
    <property type="project" value="UniProtKB-SubCell"/>
</dbReference>
<name>A0A940Y972_9BURK</name>
<dbReference type="NCBIfam" id="TIGR00713">
    <property type="entry name" value="hemL"/>
    <property type="match status" value="1"/>
</dbReference>
<sequence>MWCPTASSGPCPRKAKRARSPGPPGLTISTTPINRFPPEARAVSTNAQLFERAQQSIPGGVNSPVRAFRAVGGTPRFIARAEGAFMWDAEGKRYVDYIGSWGPMILGHGHPAVLEAVMQAARDGFSFGAPTEREVELAEEIIRHVPSIEQVRLVSSGTEAGMSAIRLARGATGRSKIIKFEGCYHGHADALLVKAGSGLATFGHPTSAGVPAEVVQHTLVLEYNNLEQIEEAFKTQGHEIACVMIEPIAGNMNFVRAQVPFVKRIRELCDQHGALFVFDEVMTGFRVALGSAQSVYAKLIPGFRPDISVFGKVIGGGMPLAAFGTTRQIMQQLAPLGPVYQAGTLSGNPVATACGLATLKEIAKPGFYEALGAKTQALVAGLTQAAQAAGVPFVGDSEGGMFGFFFTHALPQNYNVVMATDKERFNRFFHGMLDRGVYLAPALYEAGFVSAAHTDADIAATVAAAAEVLKAE</sequence>
<evidence type="ECO:0000256" key="7">
    <source>
        <dbReference type="HAMAP-Rule" id="MF_00375"/>
    </source>
</evidence>
<protein>
    <recommendedName>
        <fullName evidence="7">Glutamate-1-semialdehyde 2,1-aminomutase</fullName>
        <shortName evidence="7">GSA</shortName>
        <ecNumber evidence="7">5.4.3.8</ecNumber>
    </recommendedName>
    <alternativeName>
        <fullName evidence="7">Glutamate-1-semialdehyde aminotransferase</fullName>
        <shortName evidence="7">GSA-AT</shortName>
    </alternativeName>
</protein>
<dbReference type="NCBIfam" id="NF000818">
    <property type="entry name" value="PRK00062.1"/>
    <property type="match status" value="1"/>
</dbReference>
<dbReference type="EMBL" id="JAGQDD010000004">
    <property type="protein sequence ID" value="MBQ0930490.1"/>
    <property type="molecule type" value="Genomic_DNA"/>
</dbReference>
<comment type="caution">
    <text evidence="9">The sequence shown here is derived from an EMBL/GenBank/DDBJ whole genome shotgun (WGS) entry which is preliminary data.</text>
</comment>
<dbReference type="InterPro" id="IPR015422">
    <property type="entry name" value="PyrdxlP-dep_Trfase_small"/>
</dbReference>
<dbReference type="Proteomes" id="UP000676246">
    <property type="component" value="Unassembled WGS sequence"/>
</dbReference>
<proteinExistence type="inferred from homology"/>
<dbReference type="Pfam" id="PF00202">
    <property type="entry name" value="Aminotran_3"/>
    <property type="match status" value="1"/>
</dbReference>
<dbReference type="PANTHER" id="PTHR43713">
    <property type="entry name" value="GLUTAMATE-1-SEMIALDEHYDE 2,1-AMINOMUTASE"/>
    <property type="match status" value="1"/>
</dbReference>
<evidence type="ECO:0000256" key="4">
    <source>
        <dbReference type="ARBA" id="ARBA00022898"/>
    </source>
</evidence>
<dbReference type="AlphaFoldDB" id="A0A940Y972"/>
<dbReference type="GO" id="GO:0006782">
    <property type="term" value="P:protoporphyrinogen IX biosynthetic process"/>
    <property type="evidence" value="ECO:0007669"/>
    <property type="project" value="UniProtKB-UniRule"/>
</dbReference>
<dbReference type="EC" id="5.4.3.8" evidence="7"/>
<dbReference type="CDD" id="cd00610">
    <property type="entry name" value="OAT_like"/>
    <property type="match status" value="1"/>
</dbReference>
<comment type="cofactor">
    <cofactor evidence="1 7">
        <name>pyridoxal 5'-phosphate</name>
        <dbReference type="ChEBI" id="CHEBI:597326"/>
    </cofactor>
</comment>
<dbReference type="GO" id="GO:0008483">
    <property type="term" value="F:transaminase activity"/>
    <property type="evidence" value="ECO:0007669"/>
    <property type="project" value="InterPro"/>
</dbReference>
<dbReference type="GO" id="GO:0042286">
    <property type="term" value="F:glutamate-1-semialdehyde 2,1-aminomutase activity"/>
    <property type="evidence" value="ECO:0007669"/>
    <property type="project" value="UniProtKB-UniRule"/>
</dbReference>
<dbReference type="PANTHER" id="PTHR43713:SF3">
    <property type="entry name" value="GLUTAMATE-1-SEMIALDEHYDE 2,1-AMINOMUTASE 1, CHLOROPLASTIC-RELATED"/>
    <property type="match status" value="1"/>
</dbReference>
<keyword evidence="4 7" id="KW-0663">Pyridoxal phosphate</keyword>
<feature type="modified residue" description="N6-(pyridoxal phosphate)lysine" evidence="7">
    <location>
        <position position="312"/>
    </location>
</feature>
<comment type="pathway">
    <text evidence="2">Porphyrin-containing compound metabolism; protoporphyrin-IX biosynthesis; 5-aminolevulinate from L-glutamyl-tRNA(Glu): step 2/2.</text>
</comment>